<protein>
    <submittedName>
        <fullName evidence="10">Phosphoserine phosphatase</fullName>
        <ecNumber evidence="10">3.1.3.3</ecNumber>
    </submittedName>
</protein>
<dbReference type="InterPro" id="IPR033479">
    <property type="entry name" value="dCache_1"/>
</dbReference>
<evidence type="ECO:0000256" key="8">
    <source>
        <dbReference type="SAM" id="Phobius"/>
    </source>
</evidence>
<dbReference type="InterPro" id="IPR052016">
    <property type="entry name" value="Bact_Sigma-Reg"/>
</dbReference>
<dbReference type="GO" id="GO:0016791">
    <property type="term" value="F:phosphatase activity"/>
    <property type="evidence" value="ECO:0007669"/>
    <property type="project" value="TreeGrafter"/>
</dbReference>
<keyword evidence="2" id="KW-1003">Cell membrane</keyword>
<organism evidence="10 11">
    <name type="scientific">Sunxiuqinia dokdonensis</name>
    <dbReference type="NCBI Taxonomy" id="1409788"/>
    <lineage>
        <taxon>Bacteria</taxon>
        <taxon>Pseudomonadati</taxon>
        <taxon>Bacteroidota</taxon>
        <taxon>Bacteroidia</taxon>
        <taxon>Marinilabiliales</taxon>
        <taxon>Prolixibacteraceae</taxon>
        <taxon>Sunxiuqinia</taxon>
    </lineage>
</organism>
<sequence length="631" mass="71912">MYKRSIAFQLGFYVLTAVVVVISMIVFINYKHSREIIMEKIEEGAIHQSSLIINEITANVVNAQEVTRNVSNQALYYQSHNDLHAFLHQVVKTNPVLSGLHAQLFENSDTLTLSSYWNKDGQLVDKVDSEFCSVFRYPELVELATVEKAGVWSDPFYCPMDSTTLMISYFRSVFNELGEPVGVVAGDINLKFLNQAIDDIQVGTSGFAFVASADGFYLTHPQPDWVMKRNLFETSSQIFNGDREYYRQILENGKTGSGFAFPELLDFEKSWFYFSPIPYTNWRVVIVIPTKELFDDLDIVFRKILLVALLGFVLILLVVVLIFNKLFTPLRQIVRSIQRFSFGERGRRGKKNEIELLSESLNELQLQYSTYLAEQNQVRKDKRKYEKDLKSAKEIQRTIIPQDYSFLETRKEIDLYAVLHPAESIGGDLYDFFFIDEKHLLFTMGDVSGKGIPAALFMAVANTMIKSKSTELSARNIVDVVNKALSKENSNQHFLTLFLGILDVKTGILDYCNAAHNYPFVLRKDKGMMQLEQTHGLPIGLYSSKSYKSHTLVLSKGDVLFLYTDGVTDCKNPYGEMFGMEKLAKFMETAENPEPKALVEQLMDELMSFKGETAQADDISLMALQFLGKYQ</sequence>
<dbReference type="Proteomes" id="UP000036958">
    <property type="component" value="Unassembled WGS sequence"/>
</dbReference>
<evidence type="ECO:0000256" key="3">
    <source>
        <dbReference type="ARBA" id="ARBA00022692"/>
    </source>
</evidence>
<keyword evidence="6 8" id="KW-0472">Membrane</keyword>
<evidence type="ECO:0000256" key="1">
    <source>
        <dbReference type="ARBA" id="ARBA00004651"/>
    </source>
</evidence>
<dbReference type="EMBL" id="LGIA01000032">
    <property type="protein sequence ID" value="KOH46322.1"/>
    <property type="molecule type" value="Genomic_DNA"/>
</dbReference>
<gene>
    <name evidence="10" type="ORF">NC99_08590</name>
</gene>
<dbReference type="PANTHER" id="PTHR43156">
    <property type="entry name" value="STAGE II SPORULATION PROTEIN E-RELATED"/>
    <property type="match status" value="1"/>
</dbReference>
<dbReference type="RefSeq" id="WP_082326294.1">
    <property type="nucleotide sequence ID" value="NZ_LGIA01000032.1"/>
</dbReference>
<comment type="caution">
    <text evidence="10">The sequence shown here is derived from an EMBL/GenBank/DDBJ whole genome shotgun (WGS) entry which is preliminary data.</text>
</comment>
<comment type="subcellular location">
    <subcellularLocation>
        <location evidence="1">Cell membrane</location>
        <topology evidence="1">Multi-pass membrane protein</topology>
    </subcellularLocation>
</comment>
<evidence type="ECO:0000256" key="5">
    <source>
        <dbReference type="ARBA" id="ARBA00022989"/>
    </source>
</evidence>
<dbReference type="PROSITE" id="PS51746">
    <property type="entry name" value="PPM_2"/>
    <property type="match status" value="1"/>
</dbReference>
<evidence type="ECO:0000256" key="6">
    <source>
        <dbReference type="ARBA" id="ARBA00023136"/>
    </source>
</evidence>
<keyword evidence="3 8" id="KW-0812">Transmembrane</keyword>
<dbReference type="SMART" id="SM00331">
    <property type="entry name" value="PP2C_SIG"/>
    <property type="match status" value="1"/>
</dbReference>
<feature type="domain" description="PPM-type phosphatase" evidence="9">
    <location>
        <begin position="403"/>
        <end position="626"/>
    </location>
</feature>
<dbReference type="OrthoDB" id="9763484at2"/>
<dbReference type="PATRIC" id="fig|1409788.3.peg.876"/>
<dbReference type="AlphaFoldDB" id="A0A0L8VDS6"/>
<dbReference type="SUPFAM" id="SSF81606">
    <property type="entry name" value="PP2C-like"/>
    <property type="match status" value="1"/>
</dbReference>
<evidence type="ECO:0000313" key="11">
    <source>
        <dbReference type="Proteomes" id="UP000036958"/>
    </source>
</evidence>
<dbReference type="EC" id="3.1.3.3" evidence="10"/>
<keyword evidence="11" id="KW-1185">Reference proteome</keyword>
<dbReference type="Pfam" id="PF07228">
    <property type="entry name" value="SpoIIE"/>
    <property type="match status" value="1"/>
</dbReference>
<keyword evidence="7" id="KW-0175">Coiled coil</keyword>
<evidence type="ECO:0000256" key="2">
    <source>
        <dbReference type="ARBA" id="ARBA00022475"/>
    </source>
</evidence>
<dbReference type="PANTHER" id="PTHR43156:SF2">
    <property type="entry name" value="STAGE II SPORULATION PROTEIN E"/>
    <property type="match status" value="1"/>
</dbReference>
<feature type="transmembrane region" description="Helical" evidence="8">
    <location>
        <begin position="6"/>
        <end position="30"/>
    </location>
</feature>
<dbReference type="Pfam" id="PF02743">
    <property type="entry name" value="dCache_1"/>
    <property type="match status" value="1"/>
</dbReference>
<name>A0A0L8VDS6_9BACT</name>
<dbReference type="Gene3D" id="3.30.450.20">
    <property type="entry name" value="PAS domain"/>
    <property type="match status" value="1"/>
</dbReference>
<keyword evidence="5 8" id="KW-1133">Transmembrane helix</keyword>
<evidence type="ECO:0000256" key="4">
    <source>
        <dbReference type="ARBA" id="ARBA00022801"/>
    </source>
</evidence>
<feature type="transmembrane region" description="Helical" evidence="8">
    <location>
        <begin position="304"/>
        <end position="323"/>
    </location>
</feature>
<keyword evidence="4 10" id="KW-0378">Hydrolase</keyword>
<dbReference type="Gene3D" id="6.10.340.10">
    <property type="match status" value="1"/>
</dbReference>
<dbReference type="InterPro" id="IPR036457">
    <property type="entry name" value="PPM-type-like_dom_sf"/>
</dbReference>
<proteinExistence type="predicted"/>
<evidence type="ECO:0000313" key="10">
    <source>
        <dbReference type="EMBL" id="KOH46322.1"/>
    </source>
</evidence>
<accession>A0A0L8VDS6</accession>
<dbReference type="Gene3D" id="3.60.40.10">
    <property type="entry name" value="PPM-type phosphatase domain"/>
    <property type="match status" value="1"/>
</dbReference>
<feature type="coiled-coil region" evidence="7">
    <location>
        <begin position="347"/>
        <end position="395"/>
    </location>
</feature>
<reference evidence="11" key="1">
    <citation type="submission" date="2015-07" db="EMBL/GenBank/DDBJ databases">
        <title>Genome sequencing of Sunxiuqinia dokdonensis strain SK.</title>
        <authorList>
            <person name="Ahn S."/>
            <person name="Kim B.-C."/>
        </authorList>
    </citation>
    <scope>NUCLEOTIDE SEQUENCE [LARGE SCALE GENOMIC DNA]</scope>
    <source>
        <strain evidence="11">SK</strain>
    </source>
</reference>
<dbReference type="STRING" id="1409788.NC99_08590"/>
<dbReference type="CDD" id="cd12912">
    <property type="entry name" value="PDC2_MCP_like"/>
    <property type="match status" value="1"/>
</dbReference>
<dbReference type="InterPro" id="IPR001932">
    <property type="entry name" value="PPM-type_phosphatase-like_dom"/>
</dbReference>
<dbReference type="GO" id="GO:0005886">
    <property type="term" value="C:plasma membrane"/>
    <property type="evidence" value="ECO:0007669"/>
    <property type="project" value="UniProtKB-SubCell"/>
</dbReference>
<evidence type="ECO:0000256" key="7">
    <source>
        <dbReference type="SAM" id="Coils"/>
    </source>
</evidence>
<evidence type="ECO:0000259" key="9">
    <source>
        <dbReference type="PROSITE" id="PS51746"/>
    </source>
</evidence>